<dbReference type="AlphaFoldDB" id="A0A016RY70"/>
<comment type="caution">
    <text evidence="1">The sequence shown here is derived from an EMBL/GenBank/DDBJ whole genome shotgun (WGS) entry which is preliminary data.</text>
</comment>
<sequence>MDEPPVSFPCPGSTRRDRSAGTGVIAAITKHMVFLMMSHLIQCQVPRKLCKCQENTIACKHDSGSSASGAVAPRASRDVEVKNALRSMLTLHVLICSRIKGSNQSFVQKQKK</sequence>
<accession>A0A016RY70</accession>
<protein>
    <submittedName>
        <fullName evidence="1">Uncharacterized protein</fullName>
    </submittedName>
</protein>
<gene>
    <name evidence="1" type="primary">Acey_s0338.g2949</name>
    <name evidence="1" type="ORF">Y032_0338g2949</name>
</gene>
<organism evidence="1 2">
    <name type="scientific">Ancylostoma ceylanicum</name>
    <dbReference type="NCBI Taxonomy" id="53326"/>
    <lineage>
        <taxon>Eukaryota</taxon>
        <taxon>Metazoa</taxon>
        <taxon>Ecdysozoa</taxon>
        <taxon>Nematoda</taxon>
        <taxon>Chromadorea</taxon>
        <taxon>Rhabditida</taxon>
        <taxon>Rhabditina</taxon>
        <taxon>Rhabditomorpha</taxon>
        <taxon>Strongyloidea</taxon>
        <taxon>Ancylostomatidae</taxon>
        <taxon>Ancylostomatinae</taxon>
        <taxon>Ancylostoma</taxon>
    </lineage>
</organism>
<name>A0A016RY70_9BILA</name>
<dbReference type="EMBL" id="JARK01001674">
    <property type="protein sequence ID" value="EYB83325.1"/>
    <property type="molecule type" value="Genomic_DNA"/>
</dbReference>
<evidence type="ECO:0000313" key="2">
    <source>
        <dbReference type="Proteomes" id="UP000024635"/>
    </source>
</evidence>
<proteinExistence type="predicted"/>
<keyword evidence="2" id="KW-1185">Reference proteome</keyword>
<evidence type="ECO:0000313" key="1">
    <source>
        <dbReference type="EMBL" id="EYB83325.1"/>
    </source>
</evidence>
<reference evidence="2" key="1">
    <citation type="journal article" date="2015" name="Nat. Genet.">
        <title>The genome and transcriptome of the zoonotic hookworm Ancylostoma ceylanicum identify infection-specific gene families.</title>
        <authorList>
            <person name="Schwarz E.M."/>
            <person name="Hu Y."/>
            <person name="Antoshechkin I."/>
            <person name="Miller M.M."/>
            <person name="Sternberg P.W."/>
            <person name="Aroian R.V."/>
        </authorList>
    </citation>
    <scope>NUCLEOTIDE SEQUENCE</scope>
    <source>
        <strain evidence="2">HY135</strain>
    </source>
</reference>
<dbReference type="Proteomes" id="UP000024635">
    <property type="component" value="Unassembled WGS sequence"/>
</dbReference>